<evidence type="ECO:0000256" key="8">
    <source>
        <dbReference type="ARBA" id="ARBA00023053"/>
    </source>
</evidence>
<evidence type="ECO:0000256" key="15">
    <source>
        <dbReference type="SAM" id="Phobius"/>
    </source>
</evidence>
<evidence type="ECO:0000256" key="4">
    <source>
        <dbReference type="ARBA" id="ARBA00022692"/>
    </source>
</evidence>
<gene>
    <name evidence="16" type="ORF">IPOD504_LOCUS1176</name>
</gene>
<evidence type="ECO:0000256" key="6">
    <source>
        <dbReference type="ARBA" id="ARBA00022970"/>
    </source>
</evidence>
<keyword evidence="5" id="KW-0769">Symport</keyword>
<keyword evidence="12" id="KW-0739">Sodium transport</keyword>
<dbReference type="InterPro" id="IPR000175">
    <property type="entry name" value="Na/ntran_symport"/>
</dbReference>
<dbReference type="InterPro" id="IPR037272">
    <property type="entry name" value="SNS_sf"/>
</dbReference>
<proteinExistence type="inferred from homology"/>
<dbReference type="SUPFAM" id="SSF161070">
    <property type="entry name" value="SNF-like"/>
    <property type="match status" value="1"/>
</dbReference>
<dbReference type="EMBL" id="OW152822">
    <property type="protein sequence ID" value="CAH2037460.1"/>
    <property type="molecule type" value="Genomic_DNA"/>
</dbReference>
<keyword evidence="10 15" id="KW-0472">Membrane</keyword>
<evidence type="ECO:0000256" key="14">
    <source>
        <dbReference type="ARBA" id="ARBA00040215"/>
    </source>
</evidence>
<accession>A0ABN8HMW2</accession>
<evidence type="ECO:0000256" key="5">
    <source>
        <dbReference type="ARBA" id="ARBA00022847"/>
    </source>
</evidence>
<keyword evidence="7 15" id="KW-1133">Transmembrane helix</keyword>
<reference evidence="16" key="1">
    <citation type="submission" date="2022-03" db="EMBL/GenBank/DDBJ databases">
        <authorList>
            <person name="Martin H S."/>
        </authorList>
    </citation>
    <scope>NUCLEOTIDE SEQUENCE</scope>
</reference>
<dbReference type="Proteomes" id="UP000837857">
    <property type="component" value="Chromosome 10"/>
</dbReference>
<keyword evidence="9" id="KW-0406">Ion transport</keyword>
<keyword evidence="6" id="KW-0029">Amino-acid transport</keyword>
<evidence type="ECO:0000256" key="13">
    <source>
        <dbReference type="ARBA" id="ARBA00037785"/>
    </source>
</evidence>
<evidence type="ECO:0000256" key="10">
    <source>
        <dbReference type="ARBA" id="ARBA00023136"/>
    </source>
</evidence>
<sequence>MAVLGVGSGVALLSTVNTVLLDSFPRVPTIYMSGITCIAGFLAGLVYVTPGGQYILELVDYYGGTFMRLFAAITETIGVFWIYGLENLCVDIEFMLGLKTSFYWRICWSIVTPTIMIAVFFYALITTEALLFGGTYQYPPAAYSK</sequence>
<name>A0ABN8HMW2_9NEOP</name>
<protein>
    <recommendedName>
        <fullName evidence="14">Sodium-dependent nutrient amino acid transporter 1</fullName>
    </recommendedName>
</protein>
<keyword evidence="4 15" id="KW-0812">Transmembrane</keyword>
<feature type="transmembrane region" description="Helical" evidence="15">
    <location>
        <begin position="61"/>
        <end position="83"/>
    </location>
</feature>
<comment type="function">
    <text evidence="13">Unusual broad substrate spectrum amino acid:sodium cotransporter that promotes absorption of the D isomers of essential amino acids. Neutral amino acids are the preferred substrates, especially methionine and phenylalanine.</text>
</comment>
<evidence type="ECO:0000256" key="9">
    <source>
        <dbReference type="ARBA" id="ARBA00023065"/>
    </source>
</evidence>
<dbReference type="Pfam" id="PF00209">
    <property type="entry name" value="SNF"/>
    <property type="match status" value="1"/>
</dbReference>
<evidence type="ECO:0000313" key="16">
    <source>
        <dbReference type="EMBL" id="CAH2037460.1"/>
    </source>
</evidence>
<evidence type="ECO:0000313" key="17">
    <source>
        <dbReference type="Proteomes" id="UP000837857"/>
    </source>
</evidence>
<evidence type="ECO:0000256" key="11">
    <source>
        <dbReference type="ARBA" id="ARBA00023180"/>
    </source>
</evidence>
<evidence type="ECO:0000256" key="12">
    <source>
        <dbReference type="ARBA" id="ARBA00023201"/>
    </source>
</evidence>
<feature type="transmembrane region" description="Helical" evidence="15">
    <location>
        <begin position="28"/>
        <end position="49"/>
    </location>
</feature>
<evidence type="ECO:0000256" key="1">
    <source>
        <dbReference type="ARBA" id="ARBA00004141"/>
    </source>
</evidence>
<keyword evidence="8" id="KW-0915">Sodium</keyword>
<keyword evidence="17" id="KW-1185">Reference proteome</keyword>
<keyword evidence="11" id="KW-0325">Glycoprotein</keyword>
<comment type="similarity">
    <text evidence="2">Belongs to the sodium:neurotransmitter symporter (SNF) (TC 2.A.22) family.</text>
</comment>
<dbReference type="PANTHER" id="PTHR11616">
    <property type="entry name" value="SODIUM/CHLORIDE DEPENDENT TRANSPORTER"/>
    <property type="match status" value="1"/>
</dbReference>
<dbReference type="PANTHER" id="PTHR11616:SF321">
    <property type="entry name" value="SODIUM-DEPENDENT NUTRIENT AMINO ACID TRANSPORTER 1-RELATED"/>
    <property type="match status" value="1"/>
</dbReference>
<keyword evidence="3" id="KW-0813">Transport</keyword>
<evidence type="ECO:0000256" key="7">
    <source>
        <dbReference type="ARBA" id="ARBA00022989"/>
    </source>
</evidence>
<organism evidence="16 17">
    <name type="scientific">Iphiclides podalirius</name>
    <name type="common">scarce swallowtail</name>
    <dbReference type="NCBI Taxonomy" id="110791"/>
    <lineage>
        <taxon>Eukaryota</taxon>
        <taxon>Metazoa</taxon>
        <taxon>Ecdysozoa</taxon>
        <taxon>Arthropoda</taxon>
        <taxon>Hexapoda</taxon>
        <taxon>Insecta</taxon>
        <taxon>Pterygota</taxon>
        <taxon>Neoptera</taxon>
        <taxon>Endopterygota</taxon>
        <taxon>Lepidoptera</taxon>
        <taxon>Glossata</taxon>
        <taxon>Ditrysia</taxon>
        <taxon>Papilionoidea</taxon>
        <taxon>Papilionidae</taxon>
        <taxon>Papilioninae</taxon>
        <taxon>Iphiclides</taxon>
    </lineage>
</organism>
<feature type="non-terminal residue" evidence="16">
    <location>
        <position position="145"/>
    </location>
</feature>
<dbReference type="PROSITE" id="PS50267">
    <property type="entry name" value="NA_NEUROTRAN_SYMP_3"/>
    <property type="match status" value="1"/>
</dbReference>
<feature type="transmembrane region" description="Helical" evidence="15">
    <location>
        <begin position="103"/>
        <end position="125"/>
    </location>
</feature>
<evidence type="ECO:0000256" key="2">
    <source>
        <dbReference type="ARBA" id="ARBA00006459"/>
    </source>
</evidence>
<evidence type="ECO:0000256" key="3">
    <source>
        <dbReference type="ARBA" id="ARBA00022448"/>
    </source>
</evidence>
<comment type="subcellular location">
    <subcellularLocation>
        <location evidence="1">Membrane</location>
        <topology evidence="1">Multi-pass membrane protein</topology>
    </subcellularLocation>
</comment>